<gene>
    <name evidence="1" type="ORF">SCLCIDRAFT_101436</name>
</gene>
<dbReference type="EMBL" id="KN822005">
    <property type="protein sequence ID" value="KIM70308.1"/>
    <property type="molecule type" value="Genomic_DNA"/>
</dbReference>
<dbReference type="InParanoid" id="A0A0C3A9A2"/>
<dbReference type="FunCoup" id="A0A0C3A9A2">
    <property type="interactions" value="97"/>
</dbReference>
<dbReference type="InterPro" id="IPR001544">
    <property type="entry name" value="Aminotrans_IV"/>
</dbReference>
<name>A0A0C3A9A2_9AGAM</name>
<dbReference type="Gene3D" id="3.20.10.10">
    <property type="entry name" value="D-amino Acid Aminotransferase, subunit A, domain 2"/>
    <property type="match status" value="1"/>
</dbReference>
<protein>
    <recommendedName>
        <fullName evidence="3">Aminodeoxychorismate lyase</fullName>
    </recommendedName>
</protein>
<evidence type="ECO:0000313" key="2">
    <source>
        <dbReference type="Proteomes" id="UP000053989"/>
    </source>
</evidence>
<evidence type="ECO:0008006" key="3">
    <source>
        <dbReference type="Google" id="ProtNLM"/>
    </source>
</evidence>
<dbReference type="Proteomes" id="UP000053989">
    <property type="component" value="Unassembled WGS sequence"/>
</dbReference>
<dbReference type="OrthoDB" id="64220at2759"/>
<dbReference type="SUPFAM" id="SSF56752">
    <property type="entry name" value="D-aminoacid aminotransferase-like PLP-dependent enzymes"/>
    <property type="match status" value="1"/>
</dbReference>
<reference evidence="1 2" key="1">
    <citation type="submission" date="2014-04" db="EMBL/GenBank/DDBJ databases">
        <authorList>
            <consortium name="DOE Joint Genome Institute"/>
            <person name="Kuo A."/>
            <person name="Kohler A."/>
            <person name="Nagy L.G."/>
            <person name="Floudas D."/>
            <person name="Copeland A."/>
            <person name="Barry K.W."/>
            <person name="Cichocki N."/>
            <person name="Veneault-Fourrey C."/>
            <person name="LaButti K."/>
            <person name="Lindquist E.A."/>
            <person name="Lipzen A."/>
            <person name="Lundell T."/>
            <person name="Morin E."/>
            <person name="Murat C."/>
            <person name="Sun H."/>
            <person name="Tunlid A."/>
            <person name="Henrissat B."/>
            <person name="Grigoriev I.V."/>
            <person name="Hibbett D.S."/>
            <person name="Martin F."/>
            <person name="Nordberg H.P."/>
            <person name="Cantor M.N."/>
            <person name="Hua S.X."/>
        </authorList>
    </citation>
    <scope>NUCLEOTIDE SEQUENCE [LARGE SCALE GENOMIC DNA]</scope>
    <source>
        <strain evidence="1 2">Foug A</strain>
    </source>
</reference>
<accession>A0A0C3A9A2</accession>
<sequence>MEESFSLLATLRFDPFLETLSWNNDPDGLPSPYLLLSYQFHRLATCSLALQWPSKQDLTFTKLKSACDTIVRNVNGAGPNNPLRIRLVLSPVNLTASASPIQSLRYDPTLPSFFDPVSNIQVPFEPILRICVDTQPTLNTVSTKTTYRRPYDDARARVGMPAVGVPPRNGVALDTPDDVILYNTSDAIMETSICNIAFFRQGRWVTPPLSSGCIAGVFRQWLLENDRIHEAPENDISMKTIADNEWVLIFNGVNGCRLGRAWLRE</sequence>
<dbReference type="AlphaFoldDB" id="A0A0C3A9A2"/>
<dbReference type="Pfam" id="PF01063">
    <property type="entry name" value="Aminotran_4"/>
    <property type="match status" value="1"/>
</dbReference>
<dbReference type="HOGENOM" id="CLU_020844_6_0_1"/>
<dbReference type="InterPro" id="IPR043132">
    <property type="entry name" value="BCAT-like_C"/>
</dbReference>
<reference evidence="2" key="2">
    <citation type="submission" date="2015-01" db="EMBL/GenBank/DDBJ databases">
        <title>Evolutionary Origins and Diversification of the Mycorrhizal Mutualists.</title>
        <authorList>
            <consortium name="DOE Joint Genome Institute"/>
            <consortium name="Mycorrhizal Genomics Consortium"/>
            <person name="Kohler A."/>
            <person name="Kuo A."/>
            <person name="Nagy L.G."/>
            <person name="Floudas D."/>
            <person name="Copeland A."/>
            <person name="Barry K.W."/>
            <person name="Cichocki N."/>
            <person name="Veneault-Fourrey C."/>
            <person name="LaButti K."/>
            <person name="Lindquist E.A."/>
            <person name="Lipzen A."/>
            <person name="Lundell T."/>
            <person name="Morin E."/>
            <person name="Murat C."/>
            <person name="Riley R."/>
            <person name="Ohm R."/>
            <person name="Sun H."/>
            <person name="Tunlid A."/>
            <person name="Henrissat B."/>
            <person name="Grigoriev I.V."/>
            <person name="Hibbett D.S."/>
            <person name="Martin F."/>
        </authorList>
    </citation>
    <scope>NUCLEOTIDE SEQUENCE [LARGE SCALE GENOMIC DNA]</scope>
    <source>
        <strain evidence="2">Foug A</strain>
    </source>
</reference>
<dbReference type="InterPro" id="IPR036038">
    <property type="entry name" value="Aminotransferase-like"/>
</dbReference>
<dbReference type="GO" id="GO:0003824">
    <property type="term" value="F:catalytic activity"/>
    <property type="evidence" value="ECO:0007669"/>
    <property type="project" value="InterPro"/>
</dbReference>
<keyword evidence="2" id="KW-1185">Reference proteome</keyword>
<evidence type="ECO:0000313" key="1">
    <source>
        <dbReference type="EMBL" id="KIM70308.1"/>
    </source>
</evidence>
<dbReference type="STRING" id="1036808.A0A0C3A9A2"/>
<organism evidence="1 2">
    <name type="scientific">Scleroderma citrinum Foug A</name>
    <dbReference type="NCBI Taxonomy" id="1036808"/>
    <lineage>
        <taxon>Eukaryota</taxon>
        <taxon>Fungi</taxon>
        <taxon>Dikarya</taxon>
        <taxon>Basidiomycota</taxon>
        <taxon>Agaricomycotina</taxon>
        <taxon>Agaricomycetes</taxon>
        <taxon>Agaricomycetidae</taxon>
        <taxon>Boletales</taxon>
        <taxon>Sclerodermatineae</taxon>
        <taxon>Sclerodermataceae</taxon>
        <taxon>Scleroderma</taxon>
    </lineage>
</organism>
<proteinExistence type="predicted"/>